<keyword evidence="4 5" id="KW-0727">SH2 domain</keyword>
<evidence type="ECO:0000259" key="7">
    <source>
        <dbReference type="PROSITE" id="PS50225"/>
    </source>
</evidence>
<evidence type="ECO:0000256" key="4">
    <source>
        <dbReference type="ARBA" id="ARBA00022999"/>
    </source>
</evidence>
<keyword evidence="1" id="KW-0341">Growth regulation</keyword>
<dbReference type="InterPro" id="IPR000980">
    <property type="entry name" value="SH2"/>
</dbReference>
<dbReference type="InterPro" id="IPR001496">
    <property type="entry name" value="SOCS_box"/>
</dbReference>
<keyword evidence="2" id="KW-0734">Signal transduction inhibitor</keyword>
<keyword evidence="3" id="KW-0833">Ubl conjugation pathway</keyword>
<evidence type="ECO:0000313" key="9">
    <source>
        <dbReference type="Proteomes" id="UP000887567"/>
    </source>
</evidence>
<reference evidence="8" key="1">
    <citation type="submission" date="2022-11" db="UniProtKB">
        <authorList>
            <consortium name="EnsemblMetazoa"/>
        </authorList>
    </citation>
    <scope>IDENTIFICATION</scope>
</reference>
<dbReference type="SMART" id="SM00969">
    <property type="entry name" value="SOCS_box"/>
    <property type="match status" value="1"/>
</dbReference>
<dbReference type="AlphaFoldDB" id="A0A913XM24"/>
<dbReference type="SUPFAM" id="SSF55550">
    <property type="entry name" value="SH2 domain"/>
    <property type="match status" value="1"/>
</dbReference>
<dbReference type="GO" id="GO:0009968">
    <property type="term" value="P:negative regulation of signal transduction"/>
    <property type="evidence" value="ECO:0007669"/>
    <property type="project" value="UniProtKB-KW"/>
</dbReference>
<evidence type="ECO:0008006" key="10">
    <source>
        <dbReference type="Google" id="ProtNLM"/>
    </source>
</evidence>
<evidence type="ECO:0000256" key="1">
    <source>
        <dbReference type="ARBA" id="ARBA00022604"/>
    </source>
</evidence>
<dbReference type="SMART" id="SM00252">
    <property type="entry name" value="SH2"/>
    <property type="match status" value="1"/>
</dbReference>
<evidence type="ECO:0000256" key="3">
    <source>
        <dbReference type="ARBA" id="ARBA00022786"/>
    </source>
</evidence>
<dbReference type="GO" id="GO:0046854">
    <property type="term" value="P:phosphatidylinositol phosphate biosynthetic process"/>
    <property type="evidence" value="ECO:0007669"/>
    <property type="project" value="TreeGrafter"/>
</dbReference>
<dbReference type="PANTHER" id="PTHR10155">
    <property type="entry name" value="PHOSPHATIDYLINOSITOL 3-KINASE REGULATORY SUBUNIT"/>
    <property type="match status" value="1"/>
</dbReference>
<dbReference type="OrthoDB" id="10063348at2759"/>
<keyword evidence="9" id="KW-1185">Reference proteome</keyword>
<dbReference type="InterPro" id="IPR036036">
    <property type="entry name" value="SOCS_box-like_dom_sf"/>
</dbReference>
<feature type="domain" description="SOCS box" evidence="7">
    <location>
        <begin position="160"/>
        <end position="208"/>
    </location>
</feature>
<sequence>MKALILIWSLQMCMDEIGDRTQSFLCAGSQSVITTDESSIQCFIGSVLQSLRQSGFYWRGLSKERAESLLANSQIGTFLVRDSSHPMYLFTLTVKTLMGVTNIRIAMENGRFSLESCTYDSTKLHRFENVLQLVTYYIRLSRETRNTDSKKGFVWKNELYLDKPLYKRVCSLQHICRRTIHRSLNKGGISKLPIPDMARLYISKHPFPV</sequence>
<dbReference type="PROSITE" id="PS50225">
    <property type="entry name" value="SOCS"/>
    <property type="match status" value="1"/>
</dbReference>
<dbReference type="SMART" id="SM00253">
    <property type="entry name" value="SOCS"/>
    <property type="match status" value="1"/>
</dbReference>
<dbReference type="RefSeq" id="XP_020906281.1">
    <property type="nucleotide sequence ID" value="XM_021050622.2"/>
</dbReference>
<dbReference type="Proteomes" id="UP000887567">
    <property type="component" value="Unplaced"/>
</dbReference>
<evidence type="ECO:0000256" key="2">
    <source>
        <dbReference type="ARBA" id="ARBA00022700"/>
    </source>
</evidence>
<dbReference type="GO" id="GO:0035556">
    <property type="term" value="P:intracellular signal transduction"/>
    <property type="evidence" value="ECO:0007669"/>
    <property type="project" value="InterPro"/>
</dbReference>
<dbReference type="GeneID" id="110244417"/>
<proteinExistence type="predicted"/>
<accession>A0A913XM24</accession>
<dbReference type="PANTHER" id="PTHR10155:SF16">
    <property type="entry name" value="SUPPRESSOR OF CYTOKINE SIGNALING 2"/>
    <property type="match status" value="1"/>
</dbReference>
<dbReference type="GO" id="GO:0046935">
    <property type="term" value="F:1-phosphatidylinositol-3-kinase regulator activity"/>
    <property type="evidence" value="ECO:0007669"/>
    <property type="project" value="TreeGrafter"/>
</dbReference>
<dbReference type="Pfam" id="PF07525">
    <property type="entry name" value="SOCS_box"/>
    <property type="match status" value="1"/>
</dbReference>
<name>A0A913XM24_EXADI</name>
<dbReference type="PROSITE" id="PS50001">
    <property type="entry name" value="SH2"/>
    <property type="match status" value="1"/>
</dbReference>
<dbReference type="GO" id="GO:0005942">
    <property type="term" value="C:phosphatidylinositol 3-kinase complex"/>
    <property type="evidence" value="ECO:0007669"/>
    <property type="project" value="TreeGrafter"/>
</dbReference>
<protein>
    <recommendedName>
        <fullName evidence="10">Suppressor of cytokine signaling 2</fullName>
    </recommendedName>
</protein>
<dbReference type="Pfam" id="PF00017">
    <property type="entry name" value="SH2"/>
    <property type="match status" value="1"/>
</dbReference>
<dbReference type="KEGG" id="epa:110244417"/>
<dbReference type="InterPro" id="IPR036860">
    <property type="entry name" value="SH2_dom_sf"/>
</dbReference>
<dbReference type="Gene3D" id="3.30.505.10">
    <property type="entry name" value="SH2 domain"/>
    <property type="match status" value="1"/>
</dbReference>
<evidence type="ECO:0000256" key="5">
    <source>
        <dbReference type="PROSITE-ProRule" id="PRU00191"/>
    </source>
</evidence>
<dbReference type="SUPFAM" id="SSF158235">
    <property type="entry name" value="SOCS box-like"/>
    <property type="match status" value="1"/>
</dbReference>
<evidence type="ECO:0000313" key="8">
    <source>
        <dbReference type="EnsemblMetazoa" id="XP_020906281.1"/>
    </source>
</evidence>
<dbReference type="EnsemblMetazoa" id="XM_021050622.2">
    <property type="protein sequence ID" value="XP_020906281.1"/>
    <property type="gene ID" value="LOC110244417"/>
</dbReference>
<dbReference type="OMA" id="QYSCAQF"/>
<organism evidence="8 9">
    <name type="scientific">Exaiptasia diaphana</name>
    <name type="common">Tropical sea anemone</name>
    <name type="synonym">Aiptasia pulchella</name>
    <dbReference type="NCBI Taxonomy" id="2652724"/>
    <lineage>
        <taxon>Eukaryota</taxon>
        <taxon>Metazoa</taxon>
        <taxon>Cnidaria</taxon>
        <taxon>Anthozoa</taxon>
        <taxon>Hexacorallia</taxon>
        <taxon>Actiniaria</taxon>
        <taxon>Aiptasiidae</taxon>
        <taxon>Exaiptasia</taxon>
    </lineage>
</organism>
<evidence type="ECO:0000259" key="6">
    <source>
        <dbReference type="PROSITE" id="PS50001"/>
    </source>
</evidence>
<feature type="domain" description="SH2" evidence="6">
    <location>
        <begin position="56"/>
        <end position="165"/>
    </location>
</feature>